<dbReference type="VEuPathDB" id="FungiDB:HMPREF1544_05941"/>
<dbReference type="eggNOG" id="ENOG502RAXF">
    <property type="taxonomic scope" value="Eukaryota"/>
</dbReference>
<dbReference type="EMBL" id="KE123972">
    <property type="protein sequence ID" value="EPB87219.1"/>
    <property type="molecule type" value="Genomic_DNA"/>
</dbReference>
<evidence type="ECO:0000313" key="1">
    <source>
        <dbReference type="EMBL" id="EPB87219.1"/>
    </source>
</evidence>
<name>S2K4T6_MUCC1</name>
<dbReference type="EMBL" id="KE123972">
    <property type="protein sequence ID" value="EPB87220.1"/>
    <property type="molecule type" value="Genomic_DNA"/>
</dbReference>
<reference evidence="2" key="2">
    <citation type="submission" date="2013-05" db="EMBL/GenBank/DDBJ databases">
        <title>The Genome Sequence of Mucor circinelloides f. circinelloides 1006PhL.</title>
        <authorList>
            <consortium name="The Broad Institute Genomics Platform"/>
            <person name="Cuomo C."/>
            <person name="Earl A."/>
            <person name="Findley K."/>
            <person name="Lee S.C."/>
            <person name="Walker B."/>
            <person name="Young S."/>
            <person name="Zeng Q."/>
            <person name="Gargeya S."/>
            <person name="Fitzgerald M."/>
            <person name="Haas B."/>
            <person name="Abouelleil A."/>
            <person name="Allen A.W."/>
            <person name="Alvarado L."/>
            <person name="Arachchi H.M."/>
            <person name="Berlin A.M."/>
            <person name="Chapman S.B."/>
            <person name="Gainer-Dewar J."/>
            <person name="Goldberg J."/>
            <person name="Griggs A."/>
            <person name="Gujja S."/>
            <person name="Hansen M."/>
            <person name="Howarth C."/>
            <person name="Imamovic A."/>
            <person name="Ireland A."/>
            <person name="Larimer J."/>
            <person name="McCowan C."/>
            <person name="Murphy C."/>
            <person name="Pearson M."/>
            <person name="Poon T.W."/>
            <person name="Priest M."/>
            <person name="Roberts A."/>
            <person name="Saif S."/>
            <person name="Shea T."/>
            <person name="Sisk P."/>
            <person name="Sykes S."/>
            <person name="Wortman J."/>
            <person name="Nusbaum C."/>
            <person name="Birren B."/>
        </authorList>
    </citation>
    <scope>NUCLEOTIDE SEQUENCE</scope>
    <source>
        <strain evidence="2">1006PhL</strain>
    </source>
</reference>
<proteinExistence type="predicted"/>
<dbReference type="Proteomes" id="UP000014254">
    <property type="component" value="Unassembled WGS sequence"/>
</dbReference>
<evidence type="ECO:0008006" key="4">
    <source>
        <dbReference type="Google" id="ProtNLM"/>
    </source>
</evidence>
<dbReference type="GO" id="GO:0003676">
    <property type="term" value="F:nucleic acid binding"/>
    <property type="evidence" value="ECO:0007669"/>
    <property type="project" value="InterPro"/>
</dbReference>
<keyword evidence="3" id="KW-1185">Reference proteome</keyword>
<dbReference type="STRING" id="1220926.S2K4T6"/>
<protein>
    <recommendedName>
        <fullName evidence="4">Tc1-like transposase DDE domain-containing protein</fullName>
    </recommendedName>
</protein>
<dbReference type="Gene3D" id="3.30.420.10">
    <property type="entry name" value="Ribonuclease H-like superfamily/Ribonuclease H"/>
    <property type="match status" value="1"/>
</dbReference>
<organism evidence="2 3">
    <name type="scientific">Mucor circinelloides f. circinelloides (strain 1006PhL)</name>
    <name type="common">Mucormycosis agent</name>
    <name type="synonym">Calyptromyces circinelloides</name>
    <dbReference type="NCBI Taxonomy" id="1220926"/>
    <lineage>
        <taxon>Eukaryota</taxon>
        <taxon>Fungi</taxon>
        <taxon>Fungi incertae sedis</taxon>
        <taxon>Mucoromycota</taxon>
        <taxon>Mucoromycotina</taxon>
        <taxon>Mucoromycetes</taxon>
        <taxon>Mucorales</taxon>
        <taxon>Mucorineae</taxon>
        <taxon>Mucoraceae</taxon>
        <taxon>Mucor</taxon>
    </lineage>
</organism>
<dbReference type="OMA" id="IICIDET"/>
<dbReference type="InterPro" id="IPR036397">
    <property type="entry name" value="RNaseH_sf"/>
</dbReference>
<dbReference type="OrthoDB" id="2288291at2759"/>
<evidence type="ECO:0000313" key="2">
    <source>
        <dbReference type="EMBL" id="EPB87220.1"/>
    </source>
</evidence>
<dbReference type="VEuPathDB" id="FungiDB:HMPREF1544_05942"/>
<accession>S2K4T6</accession>
<evidence type="ECO:0000313" key="3">
    <source>
        <dbReference type="Proteomes" id="UP000014254"/>
    </source>
</evidence>
<gene>
    <name evidence="1" type="ORF">HMPREF1544_05941</name>
    <name evidence="2" type="ORF">HMPREF1544_05942</name>
</gene>
<dbReference type="AlphaFoldDB" id="S2K4T6"/>
<sequence>MDYLSNCVFVDESAFDINMRPSTARSAKGTPAIVTTPSTRAVSHTILGAIFAMGVVNIEIRLPNMKPKRIKVDGACKRKQPLAKKALSKGIVTDHYILFLQNTMNFMDQYPDIKGFYIVMDNAPQYSLLMAVNK</sequence>
<reference evidence="3" key="1">
    <citation type="submission" date="2013-05" db="EMBL/GenBank/DDBJ databases">
        <title>The Genome sequence of Mucor circinelloides f. circinelloides 1006PhL.</title>
        <authorList>
            <consortium name="The Broad Institute Genomics Platform"/>
            <person name="Cuomo C."/>
            <person name="Earl A."/>
            <person name="Findley K."/>
            <person name="Lee S.C."/>
            <person name="Walker B."/>
            <person name="Young S."/>
            <person name="Zeng Q."/>
            <person name="Gargeya S."/>
            <person name="Fitzgerald M."/>
            <person name="Haas B."/>
            <person name="Abouelleil A."/>
            <person name="Allen A.W."/>
            <person name="Alvarado L."/>
            <person name="Arachchi H.M."/>
            <person name="Berlin A.M."/>
            <person name="Chapman S.B."/>
            <person name="Gainer-Dewar J."/>
            <person name="Goldberg J."/>
            <person name="Griggs A."/>
            <person name="Gujja S."/>
            <person name="Hansen M."/>
            <person name="Howarth C."/>
            <person name="Imamovic A."/>
            <person name="Ireland A."/>
            <person name="Larimer J."/>
            <person name="McCowan C."/>
            <person name="Murphy C."/>
            <person name="Pearson M."/>
            <person name="Poon T.W."/>
            <person name="Priest M."/>
            <person name="Roberts A."/>
            <person name="Saif S."/>
            <person name="Shea T."/>
            <person name="Sisk P."/>
            <person name="Sykes S."/>
            <person name="Wortman J."/>
            <person name="Nusbaum C."/>
            <person name="Birren B."/>
        </authorList>
    </citation>
    <scope>NUCLEOTIDE SEQUENCE [LARGE SCALE GENOMIC DNA]</scope>
    <source>
        <strain evidence="3">1006PhL</strain>
    </source>
</reference>